<name>A0A4R3KQG5_9SPHI</name>
<dbReference type="InterPro" id="IPR050955">
    <property type="entry name" value="Plant_Biomass_Hydrol_Est"/>
</dbReference>
<dbReference type="Proteomes" id="UP000295807">
    <property type="component" value="Unassembled WGS sequence"/>
</dbReference>
<reference evidence="4 5" key="1">
    <citation type="submission" date="2019-03" db="EMBL/GenBank/DDBJ databases">
        <title>Genomic Encyclopedia of Type Strains, Phase IV (KMG-IV): sequencing the most valuable type-strain genomes for metagenomic binning, comparative biology and taxonomic classification.</title>
        <authorList>
            <person name="Goeker M."/>
        </authorList>
    </citation>
    <scope>NUCLEOTIDE SEQUENCE [LARGE SCALE GENOMIC DNA]</scope>
    <source>
        <strain evidence="4 5">DSM 21100</strain>
    </source>
</reference>
<dbReference type="Gene3D" id="3.40.50.1820">
    <property type="entry name" value="alpha/beta hydrolase"/>
    <property type="match status" value="1"/>
</dbReference>
<dbReference type="InterPro" id="IPR029058">
    <property type="entry name" value="AB_hydrolase_fold"/>
</dbReference>
<evidence type="ECO:0000256" key="1">
    <source>
        <dbReference type="ARBA" id="ARBA00022729"/>
    </source>
</evidence>
<dbReference type="EMBL" id="SMAD01000011">
    <property type="protein sequence ID" value="TCS85685.1"/>
    <property type="molecule type" value="Genomic_DNA"/>
</dbReference>
<evidence type="ECO:0000259" key="3">
    <source>
        <dbReference type="Pfam" id="PF02230"/>
    </source>
</evidence>
<dbReference type="SUPFAM" id="SSF53474">
    <property type="entry name" value="alpha/beta-Hydrolases"/>
    <property type="match status" value="1"/>
</dbReference>
<organism evidence="4 5">
    <name type="scientific">Anseongella ginsenosidimutans</name>
    <dbReference type="NCBI Taxonomy" id="496056"/>
    <lineage>
        <taxon>Bacteria</taxon>
        <taxon>Pseudomonadati</taxon>
        <taxon>Bacteroidota</taxon>
        <taxon>Sphingobacteriia</taxon>
        <taxon>Sphingobacteriales</taxon>
        <taxon>Sphingobacteriaceae</taxon>
        <taxon>Anseongella</taxon>
    </lineage>
</organism>
<dbReference type="InterPro" id="IPR003140">
    <property type="entry name" value="PLipase/COase/thioEstase"/>
</dbReference>
<comment type="caution">
    <text evidence="4">The sequence shown here is derived from an EMBL/GenBank/DDBJ whole genome shotgun (WGS) entry which is preliminary data.</text>
</comment>
<sequence>MKKAIASILFAFLCISVAMAQDSEEFIAKQYVTKKGDTLLYRMLYPADYGSQKKYPLVIFLHGAGERGNDNKKQLTHGSDLFLKEDVLSNYPAIVVFPQCPESDFWSSVKITREEAGASFDFDYPDDPTKSLELVMDLTTYLTKMEAVDEKRIYVMGLSMGGMGTFELLARQPKKFAAAVPICGGGNPEDCEKYAERVPLWVFHGARDNIVRPEYSREMVDELKRLEADVTYTEYPEAGHESWENAFAEPDLLKWLFSKEK</sequence>
<keyword evidence="1 2" id="KW-0732">Signal</keyword>
<feature type="signal peptide" evidence="2">
    <location>
        <begin position="1"/>
        <end position="20"/>
    </location>
</feature>
<evidence type="ECO:0000313" key="5">
    <source>
        <dbReference type="Proteomes" id="UP000295807"/>
    </source>
</evidence>
<evidence type="ECO:0000313" key="4">
    <source>
        <dbReference type="EMBL" id="TCS85685.1"/>
    </source>
</evidence>
<evidence type="ECO:0000256" key="2">
    <source>
        <dbReference type="SAM" id="SignalP"/>
    </source>
</evidence>
<protein>
    <submittedName>
        <fullName evidence="4">Phospholipase/carboxylesterase</fullName>
    </submittedName>
</protein>
<dbReference type="RefSeq" id="WP_207910331.1">
    <property type="nucleotide sequence ID" value="NZ_CP042432.1"/>
</dbReference>
<feature type="domain" description="Phospholipase/carboxylesterase/thioesterase" evidence="3">
    <location>
        <begin position="51"/>
        <end position="247"/>
    </location>
</feature>
<dbReference type="AlphaFoldDB" id="A0A4R3KQG5"/>
<dbReference type="GO" id="GO:0016787">
    <property type="term" value="F:hydrolase activity"/>
    <property type="evidence" value="ECO:0007669"/>
    <property type="project" value="InterPro"/>
</dbReference>
<feature type="chain" id="PRO_5020194129" evidence="2">
    <location>
        <begin position="21"/>
        <end position="261"/>
    </location>
</feature>
<keyword evidence="5" id="KW-1185">Reference proteome</keyword>
<dbReference type="Pfam" id="PF02230">
    <property type="entry name" value="Abhydrolase_2"/>
    <property type="match status" value="1"/>
</dbReference>
<gene>
    <name evidence="4" type="ORF">EDD80_11188</name>
</gene>
<dbReference type="PANTHER" id="PTHR43037">
    <property type="entry name" value="UNNAMED PRODUCT-RELATED"/>
    <property type="match status" value="1"/>
</dbReference>
<dbReference type="PANTHER" id="PTHR43037:SF1">
    <property type="entry name" value="BLL1128 PROTEIN"/>
    <property type="match status" value="1"/>
</dbReference>
<accession>A0A4R3KQG5</accession>
<proteinExistence type="predicted"/>